<feature type="transmembrane region" description="Helical" evidence="7">
    <location>
        <begin position="12"/>
        <end position="32"/>
    </location>
</feature>
<evidence type="ECO:0000256" key="1">
    <source>
        <dbReference type="ARBA" id="ARBA00004651"/>
    </source>
</evidence>
<name>A0ABW2BZP0_9PSEU</name>
<evidence type="ECO:0000313" key="10">
    <source>
        <dbReference type="Proteomes" id="UP001596337"/>
    </source>
</evidence>
<dbReference type="InterPro" id="IPR036259">
    <property type="entry name" value="MFS_trans_sf"/>
</dbReference>
<dbReference type="PANTHER" id="PTHR42718">
    <property type="entry name" value="MAJOR FACILITATOR SUPERFAMILY MULTIDRUG TRANSPORTER MFSC"/>
    <property type="match status" value="1"/>
</dbReference>
<comment type="caution">
    <text evidence="9">The sequence shown here is derived from an EMBL/GenBank/DDBJ whole genome shotgun (WGS) entry which is preliminary data.</text>
</comment>
<feature type="transmembrane region" description="Helical" evidence="7">
    <location>
        <begin position="417"/>
        <end position="437"/>
    </location>
</feature>
<feature type="transmembrane region" description="Helical" evidence="7">
    <location>
        <begin position="138"/>
        <end position="156"/>
    </location>
</feature>
<dbReference type="PROSITE" id="PS50850">
    <property type="entry name" value="MFS"/>
    <property type="match status" value="1"/>
</dbReference>
<accession>A0ABW2BZP0</accession>
<evidence type="ECO:0000256" key="5">
    <source>
        <dbReference type="ARBA" id="ARBA00022989"/>
    </source>
</evidence>
<dbReference type="SUPFAM" id="SSF103473">
    <property type="entry name" value="MFS general substrate transporter"/>
    <property type="match status" value="1"/>
</dbReference>
<sequence>MDSGDEPRGNRWWLVFAAGAAVFMAQFDVTVVNVALPTIERDFGTSTSVTEWVILGYVLPLIALTLPSGRWLEGIGRRAAMVFAVGGFATASVAVGLAGDISWLIAARATQGAFGAVLFALVPVLATIAVPPENRGKAMAIVMTLGPLGGVSGPALGGVLIDTIGWSWIFYVNVPVAALILIAAVTQLPRGTRVHLPGRAWLTETGVLGAATVALLLSLSLTAEHGIAWLALAPAAVPFLLVWRQLPSSEPVKELLRAPGMSGPHFALLLEMAAVLAVQFLLPFHLHRTGATPTEVGLILLAFPAGVMLFGILGGVLTDRWNGRSIATIGAVTVVLGLLLTMPLDPEWAAADLAWRLGVAGAGAGLFAGPNQTVAMNTAPQHLLNTTGATTSVARQLGIALGPALVTASWALSGDDAMRWSVGLAAVLAMLSALALVRRTPRRTKTELEPTTERTSA</sequence>
<dbReference type="PROSITE" id="PS00216">
    <property type="entry name" value="SUGAR_TRANSPORT_1"/>
    <property type="match status" value="1"/>
</dbReference>
<dbReference type="Gene3D" id="1.20.1250.20">
    <property type="entry name" value="MFS general substrate transporter like domains"/>
    <property type="match status" value="1"/>
</dbReference>
<feature type="transmembrane region" description="Helical" evidence="7">
    <location>
        <begin position="112"/>
        <end position="131"/>
    </location>
</feature>
<evidence type="ECO:0000256" key="4">
    <source>
        <dbReference type="ARBA" id="ARBA00022692"/>
    </source>
</evidence>
<feature type="transmembrane region" description="Helical" evidence="7">
    <location>
        <begin position="168"/>
        <end position="188"/>
    </location>
</feature>
<feature type="transmembrane region" description="Helical" evidence="7">
    <location>
        <begin position="298"/>
        <end position="318"/>
    </location>
</feature>
<keyword evidence="10" id="KW-1185">Reference proteome</keyword>
<dbReference type="Gene3D" id="1.20.1720.10">
    <property type="entry name" value="Multidrug resistance protein D"/>
    <property type="match status" value="1"/>
</dbReference>
<keyword evidence="3" id="KW-1003">Cell membrane</keyword>
<dbReference type="EMBL" id="JBHSXX010000001">
    <property type="protein sequence ID" value="MFC6868540.1"/>
    <property type="molecule type" value="Genomic_DNA"/>
</dbReference>
<evidence type="ECO:0000256" key="7">
    <source>
        <dbReference type="SAM" id="Phobius"/>
    </source>
</evidence>
<comment type="subcellular location">
    <subcellularLocation>
        <location evidence="1">Cell membrane</location>
        <topology evidence="1">Multi-pass membrane protein</topology>
    </subcellularLocation>
</comment>
<evidence type="ECO:0000259" key="8">
    <source>
        <dbReference type="PROSITE" id="PS50850"/>
    </source>
</evidence>
<evidence type="ECO:0000256" key="3">
    <source>
        <dbReference type="ARBA" id="ARBA00022475"/>
    </source>
</evidence>
<evidence type="ECO:0000313" key="9">
    <source>
        <dbReference type="EMBL" id="MFC6868540.1"/>
    </source>
</evidence>
<feature type="domain" description="Major facilitator superfamily (MFS) profile" evidence="8">
    <location>
        <begin position="14"/>
        <end position="441"/>
    </location>
</feature>
<dbReference type="InterPro" id="IPR011701">
    <property type="entry name" value="MFS"/>
</dbReference>
<dbReference type="InterPro" id="IPR020846">
    <property type="entry name" value="MFS_dom"/>
</dbReference>
<keyword evidence="6 7" id="KW-0472">Membrane</keyword>
<dbReference type="Proteomes" id="UP001596337">
    <property type="component" value="Unassembled WGS sequence"/>
</dbReference>
<keyword evidence="2" id="KW-0813">Transport</keyword>
<keyword evidence="4 7" id="KW-0812">Transmembrane</keyword>
<organism evidence="9 10">
    <name type="scientific">Haloechinothrix salitolerans</name>
    <dbReference type="NCBI Taxonomy" id="926830"/>
    <lineage>
        <taxon>Bacteria</taxon>
        <taxon>Bacillati</taxon>
        <taxon>Actinomycetota</taxon>
        <taxon>Actinomycetes</taxon>
        <taxon>Pseudonocardiales</taxon>
        <taxon>Pseudonocardiaceae</taxon>
        <taxon>Haloechinothrix</taxon>
    </lineage>
</organism>
<dbReference type="RefSeq" id="WP_345392590.1">
    <property type="nucleotide sequence ID" value="NZ_BAABLA010000011.1"/>
</dbReference>
<dbReference type="PANTHER" id="PTHR42718:SF46">
    <property type="entry name" value="BLR6921 PROTEIN"/>
    <property type="match status" value="1"/>
</dbReference>
<feature type="transmembrane region" description="Helical" evidence="7">
    <location>
        <begin position="200"/>
        <end position="221"/>
    </location>
</feature>
<dbReference type="InterPro" id="IPR005829">
    <property type="entry name" value="Sugar_transporter_CS"/>
</dbReference>
<feature type="transmembrane region" description="Helical" evidence="7">
    <location>
        <begin position="227"/>
        <end position="246"/>
    </location>
</feature>
<evidence type="ECO:0000256" key="2">
    <source>
        <dbReference type="ARBA" id="ARBA00022448"/>
    </source>
</evidence>
<feature type="transmembrane region" description="Helical" evidence="7">
    <location>
        <begin position="52"/>
        <end position="72"/>
    </location>
</feature>
<feature type="transmembrane region" description="Helical" evidence="7">
    <location>
        <begin position="266"/>
        <end position="286"/>
    </location>
</feature>
<feature type="transmembrane region" description="Helical" evidence="7">
    <location>
        <begin position="79"/>
        <end position="106"/>
    </location>
</feature>
<feature type="transmembrane region" description="Helical" evidence="7">
    <location>
        <begin position="325"/>
        <end position="344"/>
    </location>
</feature>
<dbReference type="Pfam" id="PF07690">
    <property type="entry name" value="MFS_1"/>
    <property type="match status" value="1"/>
</dbReference>
<keyword evidence="5 7" id="KW-1133">Transmembrane helix</keyword>
<protein>
    <submittedName>
        <fullName evidence="9">MFS transporter</fullName>
    </submittedName>
</protein>
<evidence type="ECO:0000256" key="6">
    <source>
        <dbReference type="ARBA" id="ARBA00023136"/>
    </source>
</evidence>
<reference evidence="10" key="1">
    <citation type="journal article" date="2019" name="Int. J. Syst. Evol. Microbiol.">
        <title>The Global Catalogue of Microorganisms (GCM) 10K type strain sequencing project: providing services to taxonomists for standard genome sequencing and annotation.</title>
        <authorList>
            <consortium name="The Broad Institute Genomics Platform"/>
            <consortium name="The Broad Institute Genome Sequencing Center for Infectious Disease"/>
            <person name="Wu L."/>
            <person name="Ma J."/>
        </authorList>
    </citation>
    <scope>NUCLEOTIDE SEQUENCE [LARGE SCALE GENOMIC DNA]</scope>
    <source>
        <strain evidence="10">KCTC 32255</strain>
    </source>
</reference>
<dbReference type="PRINTS" id="PR01036">
    <property type="entry name" value="TCRTETB"/>
</dbReference>
<gene>
    <name evidence="9" type="ORF">ACFQGD_15470</name>
</gene>
<dbReference type="CDD" id="cd17321">
    <property type="entry name" value="MFS_MMR_MDR_like"/>
    <property type="match status" value="1"/>
</dbReference>
<proteinExistence type="predicted"/>